<dbReference type="EMBL" id="OZ034821">
    <property type="protein sequence ID" value="CAL1406356.1"/>
    <property type="molecule type" value="Genomic_DNA"/>
</dbReference>
<feature type="transmembrane region" description="Helical" evidence="1">
    <location>
        <begin position="6"/>
        <end position="25"/>
    </location>
</feature>
<gene>
    <name evidence="2" type="ORF">LTRI10_LOCUS46089</name>
</gene>
<keyword evidence="1" id="KW-0472">Membrane</keyword>
<name>A0AAV2G6T7_9ROSI</name>
<evidence type="ECO:0000313" key="3">
    <source>
        <dbReference type="Proteomes" id="UP001497516"/>
    </source>
</evidence>
<evidence type="ECO:0000256" key="1">
    <source>
        <dbReference type="SAM" id="Phobius"/>
    </source>
</evidence>
<proteinExistence type="predicted"/>
<feature type="transmembrane region" description="Helical" evidence="1">
    <location>
        <begin position="90"/>
        <end position="113"/>
    </location>
</feature>
<evidence type="ECO:0000313" key="2">
    <source>
        <dbReference type="EMBL" id="CAL1406356.1"/>
    </source>
</evidence>
<protein>
    <submittedName>
        <fullName evidence="2">Uncharacterized protein</fullName>
    </submittedName>
</protein>
<dbReference type="Proteomes" id="UP001497516">
    <property type="component" value="Chromosome 8"/>
</dbReference>
<organism evidence="2 3">
    <name type="scientific">Linum trigynum</name>
    <dbReference type="NCBI Taxonomy" id="586398"/>
    <lineage>
        <taxon>Eukaryota</taxon>
        <taxon>Viridiplantae</taxon>
        <taxon>Streptophyta</taxon>
        <taxon>Embryophyta</taxon>
        <taxon>Tracheophyta</taxon>
        <taxon>Spermatophyta</taxon>
        <taxon>Magnoliopsida</taxon>
        <taxon>eudicotyledons</taxon>
        <taxon>Gunneridae</taxon>
        <taxon>Pentapetalae</taxon>
        <taxon>rosids</taxon>
        <taxon>fabids</taxon>
        <taxon>Malpighiales</taxon>
        <taxon>Linaceae</taxon>
        <taxon>Linum</taxon>
    </lineage>
</organism>
<keyword evidence="3" id="KW-1185">Reference proteome</keyword>
<accession>A0AAV2G6T7</accession>
<sequence length="119" mass="13378">MILTLSASLILLFCLLHLLLLPLFLHRRNLKLKNPEFDLPPRMSFSRYPAAASASWSYIYPPSVAEGSRGGWRQRGGWSYRCSRLTPQPLGGISLGMGFAIALKIQLICRLFLPLLYDG</sequence>
<dbReference type="AlphaFoldDB" id="A0AAV2G6T7"/>
<keyword evidence="1" id="KW-0812">Transmembrane</keyword>
<reference evidence="2 3" key="1">
    <citation type="submission" date="2024-04" db="EMBL/GenBank/DDBJ databases">
        <authorList>
            <person name="Fracassetti M."/>
        </authorList>
    </citation>
    <scope>NUCLEOTIDE SEQUENCE [LARGE SCALE GENOMIC DNA]</scope>
</reference>
<keyword evidence="1" id="KW-1133">Transmembrane helix</keyword>